<evidence type="ECO:0000313" key="4">
    <source>
        <dbReference type="Proteomes" id="UP000785200"/>
    </source>
</evidence>
<keyword evidence="1 3" id="KW-0812">Transmembrane</keyword>
<dbReference type="PANTHER" id="PTHR33741">
    <property type="entry name" value="TRANSMEMBRANE PROTEIN DDB_G0269096-RELATED"/>
    <property type="match status" value="1"/>
</dbReference>
<dbReference type="EMBL" id="VNKQ01000005">
    <property type="protein sequence ID" value="KAG0651147.1"/>
    <property type="molecule type" value="Genomic_DNA"/>
</dbReference>
<dbReference type="Proteomes" id="UP000785200">
    <property type="component" value="Unassembled WGS sequence"/>
</dbReference>
<evidence type="ECO:0000259" key="2">
    <source>
        <dbReference type="Pfam" id="PF04982"/>
    </source>
</evidence>
<keyword evidence="1" id="KW-0472">Membrane</keyword>
<name>A0A9P7AZF8_9HELO</name>
<dbReference type="OrthoDB" id="2016548at2759"/>
<comment type="caution">
    <text evidence="3">The sequence shown here is derived from an EMBL/GenBank/DDBJ whole genome shotgun (WGS) entry which is preliminary data.</text>
</comment>
<dbReference type="AlphaFoldDB" id="A0A9P7AZF8"/>
<dbReference type="PANTHER" id="PTHR33741:SF5">
    <property type="entry name" value="TRANSMEMBRANE PROTEIN DDB_G0269096-RELATED"/>
    <property type="match status" value="1"/>
</dbReference>
<feature type="domain" description="HPP transmembrane region" evidence="2">
    <location>
        <begin position="45"/>
        <end position="173"/>
    </location>
</feature>
<reference evidence="3" key="1">
    <citation type="submission" date="2019-07" db="EMBL/GenBank/DDBJ databases">
        <title>Hyphodiscus hymeniophilus genome sequencing and assembly.</title>
        <authorList>
            <person name="Kramer G."/>
            <person name="Nodwell J."/>
        </authorList>
    </citation>
    <scope>NUCLEOTIDE SEQUENCE</scope>
    <source>
        <strain evidence="3">ATCC 34498</strain>
    </source>
</reference>
<gene>
    <name evidence="3" type="ORF">D0Z07_2293</name>
</gene>
<dbReference type="Pfam" id="PF04982">
    <property type="entry name" value="TM_HPP"/>
    <property type="match status" value="1"/>
</dbReference>
<feature type="transmembrane region" description="Helical" evidence="1">
    <location>
        <begin position="49"/>
        <end position="68"/>
    </location>
</feature>
<sequence>MRAQDINFDIDHYLNRLIPRNRLHLLPKPVSYVLGYRNSSPPRIGNVLIWWWAFIGAFAGILVVEAVFHTEQLRSEGTPIVIASLGAAAILEYHTVESPFSQPRNAVLGQIFSAAIGISITKLFQHSPHFEALRWVAGALSVGVASAVMGITKTVHPPAGATALLCATSPEITAFRYIGGRRWIWAGNLKMILSGL</sequence>
<dbReference type="InterPro" id="IPR058581">
    <property type="entry name" value="TM_HPP"/>
</dbReference>
<protein>
    <submittedName>
        <fullName evidence="3">Transmembrane</fullName>
    </submittedName>
</protein>
<dbReference type="InterPro" id="IPR007065">
    <property type="entry name" value="HPP"/>
</dbReference>
<organism evidence="3 4">
    <name type="scientific">Hyphodiscus hymeniophilus</name>
    <dbReference type="NCBI Taxonomy" id="353542"/>
    <lineage>
        <taxon>Eukaryota</taxon>
        <taxon>Fungi</taxon>
        <taxon>Dikarya</taxon>
        <taxon>Ascomycota</taxon>
        <taxon>Pezizomycotina</taxon>
        <taxon>Leotiomycetes</taxon>
        <taxon>Helotiales</taxon>
        <taxon>Hyphodiscaceae</taxon>
        <taxon>Hyphodiscus</taxon>
    </lineage>
</organism>
<evidence type="ECO:0000313" key="3">
    <source>
        <dbReference type="EMBL" id="KAG0651147.1"/>
    </source>
</evidence>
<keyword evidence="1" id="KW-1133">Transmembrane helix</keyword>
<keyword evidence="4" id="KW-1185">Reference proteome</keyword>
<evidence type="ECO:0000256" key="1">
    <source>
        <dbReference type="SAM" id="Phobius"/>
    </source>
</evidence>
<accession>A0A9P7AZF8</accession>
<proteinExistence type="predicted"/>